<accession>A0A2P2NF05</accession>
<protein>
    <submittedName>
        <fullName evidence="1">Uncharacterized protein</fullName>
    </submittedName>
</protein>
<name>A0A2P2NF05_RHIMU</name>
<reference evidence="1" key="1">
    <citation type="submission" date="2018-02" db="EMBL/GenBank/DDBJ databases">
        <title>Rhizophora mucronata_Transcriptome.</title>
        <authorList>
            <person name="Meera S.P."/>
            <person name="Sreeshan A."/>
            <person name="Augustine A."/>
        </authorList>
    </citation>
    <scope>NUCLEOTIDE SEQUENCE</scope>
    <source>
        <tissue evidence="1">Leaf</tissue>
    </source>
</reference>
<organism evidence="1">
    <name type="scientific">Rhizophora mucronata</name>
    <name type="common">Asiatic mangrove</name>
    <dbReference type="NCBI Taxonomy" id="61149"/>
    <lineage>
        <taxon>Eukaryota</taxon>
        <taxon>Viridiplantae</taxon>
        <taxon>Streptophyta</taxon>
        <taxon>Embryophyta</taxon>
        <taxon>Tracheophyta</taxon>
        <taxon>Spermatophyta</taxon>
        <taxon>Magnoliopsida</taxon>
        <taxon>eudicotyledons</taxon>
        <taxon>Gunneridae</taxon>
        <taxon>Pentapetalae</taxon>
        <taxon>rosids</taxon>
        <taxon>fabids</taxon>
        <taxon>Malpighiales</taxon>
        <taxon>Rhizophoraceae</taxon>
        <taxon>Rhizophora</taxon>
    </lineage>
</organism>
<sequence>MGTKVNILG</sequence>
<dbReference type="EMBL" id="GGEC01060567">
    <property type="protein sequence ID" value="MBX41051.1"/>
    <property type="molecule type" value="Transcribed_RNA"/>
</dbReference>
<proteinExistence type="predicted"/>
<evidence type="ECO:0000313" key="1">
    <source>
        <dbReference type="EMBL" id="MBX41051.1"/>
    </source>
</evidence>